<dbReference type="PROSITE" id="PS50045">
    <property type="entry name" value="SIGMA54_INTERACT_4"/>
    <property type="match status" value="1"/>
</dbReference>
<feature type="active site" evidence="4">
    <location>
        <position position="545"/>
    </location>
</feature>
<reference evidence="7 8" key="1">
    <citation type="submission" date="2024-11" db="EMBL/GenBank/DDBJ databases">
        <authorList>
            <person name="Heng Y.C."/>
            <person name="Lim A.C.H."/>
            <person name="Lee J.K.Y."/>
            <person name="Kittelmann S."/>
        </authorList>
    </citation>
    <scope>NUCLEOTIDE SEQUENCE [LARGE SCALE GENOMIC DNA]</scope>
    <source>
        <strain evidence="7 8">WILCCON 0202</strain>
    </source>
</reference>
<dbReference type="InterPro" id="IPR020568">
    <property type="entry name" value="Ribosomal_Su5_D2-typ_SF"/>
</dbReference>
<dbReference type="InterPro" id="IPR014252">
    <property type="entry name" value="Spore_LonC"/>
</dbReference>
<dbReference type="InterPro" id="IPR008269">
    <property type="entry name" value="Lon_proteolytic"/>
</dbReference>
<dbReference type="PROSITE" id="PS01046">
    <property type="entry name" value="LON_SER"/>
    <property type="match status" value="1"/>
</dbReference>
<accession>A0ABW8TYX2</accession>
<dbReference type="SMART" id="SM00382">
    <property type="entry name" value="AAA"/>
    <property type="match status" value="1"/>
</dbReference>
<evidence type="ECO:0000256" key="3">
    <source>
        <dbReference type="ARBA" id="ARBA00022825"/>
    </source>
</evidence>
<feature type="domain" description="Sigma-54 factor interaction" evidence="5">
    <location>
        <begin position="180"/>
        <end position="352"/>
    </location>
</feature>
<organism evidence="7 8">
    <name type="scientific">Candidatus Clostridium radicumherbarum</name>
    <dbReference type="NCBI Taxonomy" id="3381662"/>
    <lineage>
        <taxon>Bacteria</taxon>
        <taxon>Bacillati</taxon>
        <taxon>Bacillota</taxon>
        <taxon>Clostridia</taxon>
        <taxon>Eubacteriales</taxon>
        <taxon>Clostridiaceae</taxon>
        <taxon>Clostridium</taxon>
    </lineage>
</organism>
<dbReference type="SUPFAM" id="SSF52540">
    <property type="entry name" value="P-loop containing nucleoside triphosphate hydrolases"/>
    <property type="match status" value="1"/>
</dbReference>
<gene>
    <name evidence="7" type="primary">lonC</name>
    <name evidence="7" type="ORF">ACJDUH_14200</name>
</gene>
<dbReference type="Pfam" id="PF05362">
    <property type="entry name" value="Lon_C"/>
    <property type="match status" value="1"/>
</dbReference>
<dbReference type="EMBL" id="JBJHZY010000003">
    <property type="protein sequence ID" value="MFL0269237.1"/>
    <property type="molecule type" value="Genomic_DNA"/>
</dbReference>
<dbReference type="InterPro" id="IPR003593">
    <property type="entry name" value="AAA+_ATPase"/>
</dbReference>
<keyword evidence="2 4" id="KW-0378">Hydrolase</keyword>
<name>A0ABW8TYX2_9CLOT</name>
<keyword evidence="1 4" id="KW-0645">Protease</keyword>
<evidence type="ECO:0000313" key="8">
    <source>
        <dbReference type="Proteomes" id="UP001623661"/>
    </source>
</evidence>
<feature type="active site" evidence="4">
    <location>
        <position position="588"/>
    </location>
</feature>
<dbReference type="InterPro" id="IPR027417">
    <property type="entry name" value="P-loop_NTPase"/>
</dbReference>
<evidence type="ECO:0000256" key="4">
    <source>
        <dbReference type="PROSITE-ProRule" id="PRU01122"/>
    </source>
</evidence>
<dbReference type="InterPro" id="IPR002078">
    <property type="entry name" value="Sigma_54_int"/>
</dbReference>
<dbReference type="Gene3D" id="3.30.230.10">
    <property type="match status" value="1"/>
</dbReference>
<evidence type="ECO:0000313" key="7">
    <source>
        <dbReference type="EMBL" id="MFL0269237.1"/>
    </source>
</evidence>
<dbReference type="GO" id="GO:0008233">
    <property type="term" value="F:peptidase activity"/>
    <property type="evidence" value="ECO:0007669"/>
    <property type="project" value="UniProtKB-KW"/>
</dbReference>
<comment type="similarity">
    <text evidence="4">Belongs to the peptidase S16 family.</text>
</comment>
<protein>
    <recommendedName>
        <fullName evidence="4">endopeptidase La</fullName>
        <ecNumber evidence="4">3.4.21.53</ecNumber>
    </recommendedName>
</protein>
<sequence>MKSEFKFETNFEEIKAQDITIESQLEVLFEVIKNVLDEGAMKARIVKYKLQKHIHSGDIYKRVYALNKIASDGKGIDIIPNVKNIHEALEDTNKWIADAVAKKYVQNEIEKEVEAALMERQDKYVEEVRLGILRKQKGPENAKTLKKYSDLEVLDSKKLTRNIQTMLRPVSFSEIVGQERAIKALLSKIASPYPQHIILYGPPGVGKTTAARLALEEAKKLKYTPFKKEAKFVEVDGTTLRWDPREITNPLLGSVHDPIYMGSKRDLAEVGIPEPKPGLVTEAHGGVLFIDEIGELDDILQNKLLKVLEDKRVEFSSSYYDPEDENTPKYIKYLFDNGAPADFVLIGATTREPHEINPALRSRCTEVYFEPLSAKDIEEIVENAAVKLNMELESGVSEFISRFTIEGRKAVNLLSDVYGYVLYNSKSFKKDEKVKITLEDVKETISACRLVPYEEVSVDKDKEIGHVYGLGVSGFIGSTIEIEAAIFEAKDKGTGQVRFNETAGSMAKDSVFNAASVIRRLTNKDIKDYDIHVNIIGGGNIDGPSAGAAITICIISAILNKPVRQDIAITGEISLRGKVKPVGGIFEKVYGARRKGIKLVIVPMNNLKEVPSGLQDIEVKAVETIEELMDIVF</sequence>
<dbReference type="SUPFAM" id="SSF54211">
    <property type="entry name" value="Ribosomal protein S5 domain 2-like"/>
    <property type="match status" value="1"/>
</dbReference>
<evidence type="ECO:0000259" key="6">
    <source>
        <dbReference type="PROSITE" id="PS51786"/>
    </source>
</evidence>
<keyword evidence="3 4" id="KW-0720">Serine protease</keyword>
<dbReference type="NCBIfam" id="TIGR02903">
    <property type="entry name" value="spore_lon_C"/>
    <property type="match status" value="1"/>
</dbReference>
<dbReference type="InterPro" id="IPR027065">
    <property type="entry name" value="Lon_Prtase"/>
</dbReference>
<dbReference type="InterPro" id="IPR003959">
    <property type="entry name" value="ATPase_AAA_core"/>
</dbReference>
<dbReference type="CDD" id="cd00009">
    <property type="entry name" value="AAA"/>
    <property type="match status" value="1"/>
</dbReference>
<feature type="domain" description="Lon proteolytic" evidence="6">
    <location>
        <begin position="461"/>
        <end position="633"/>
    </location>
</feature>
<dbReference type="GO" id="GO:0006508">
    <property type="term" value="P:proteolysis"/>
    <property type="evidence" value="ECO:0007669"/>
    <property type="project" value="UniProtKB-KW"/>
</dbReference>
<keyword evidence="8" id="KW-1185">Reference proteome</keyword>
<comment type="catalytic activity">
    <reaction evidence="4">
        <text>Hydrolysis of proteins in presence of ATP.</text>
        <dbReference type="EC" id="3.4.21.53"/>
    </reaction>
</comment>
<evidence type="ECO:0000259" key="5">
    <source>
        <dbReference type="PROSITE" id="PS50045"/>
    </source>
</evidence>
<dbReference type="InterPro" id="IPR008268">
    <property type="entry name" value="Peptidase_S16_AS"/>
</dbReference>
<evidence type="ECO:0000256" key="1">
    <source>
        <dbReference type="ARBA" id="ARBA00022670"/>
    </source>
</evidence>
<dbReference type="RefSeq" id="WP_406765866.1">
    <property type="nucleotide sequence ID" value="NZ_JBJHZY010000003.1"/>
</dbReference>
<evidence type="ECO:0000256" key="2">
    <source>
        <dbReference type="ARBA" id="ARBA00022801"/>
    </source>
</evidence>
<dbReference type="PANTHER" id="PTHR10046">
    <property type="entry name" value="ATP DEPENDENT LON PROTEASE FAMILY MEMBER"/>
    <property type="match status" value="1"/>
</dbReference>
<dbReference type="Gene3D" id="3.40.50.300">
    <property type="entry name" value="P-loop containing nucleotide triphosphate hydrolases"/>
    <property type="match status" value="2"/>
</dbReference>
<dbReference type="EC" id="3.4.21.53" evidence="4"/>
<dbReference type="PRINTS" id="PR00830">
    <property type="entry name" value="ENDOLAPTASE"/>
</dbReference>
<proteinExistence type="inferred from homology"/>
<comment type="caution">
    <text evidence="7">The sequence shown here is derived from an EMBL/GenBank/DDBJ whole genome shotgun (WGS) entry which is preliminary data.</text>
</comment>
<dbReference type="Pfam" id="PF00004">
    <property type="entry name" value="AAA"/>
    <property type="match status" value="1"/>
</dbReference>
<dbReference type="InterPro" id="IPR014721">
    <property type="entry name" value="Ribsml_uS5_D2-typ_fold_subgr"/>
</dbReference>
<dbReference type="Proteomes" id="UP001623661">
    <property type="component" value="Unassembled WGS sequence"/>
</dbReference>
<dbReference type="PROSITE" id="PS51786">
    <property type="entry name" value="LON_PROTEOLYTIC"/>
    <property type="match status" value="1"/>
</dbReference>